<accession>A0A1L9B832</accession>
<evidence type="ECO:0000259" key="1">
    <source>
        <dbReference type="Pfam" id="PF01872"/>
    </source>
</evidence>
<dbReference type="InterPro" id="IPR050765">
    <property type="entry name" value="Riboflavin_Biosynth_HTPR"/>
</dbReference>
<dbReference type="EMBL" id="MPIN01000006">
    <property type="protein sequence ID" value="OJH38363.1"/>
    <property type="molecule type" value="Genomic_DNA"/>
</dbReference>
<dbReference type="GO" id="GO:0009231">
    <property type="term" value="P:riboflavin biosynthetic process"/>
    <property type="evidence" value="ECO:0007669"/>
    <property type="project" value="InterPro"/>
</dbReference>
<reference evidence="3" key="1">
    <citation type="submission" date="2016-11" db="EMBL/GenBank/DDBJ databases">
        <authorList>
            <person name="Shukria A."/>
            <person name="Stevens D.C."/>
        </authorList>
    </citation>
    <scope>NUCLEOTIDE SEQUENCE [LARGE SCALE GENOMIC DNA]</scope>
    <source>
        <strain evidence="3">Cbfe23</strain>
    </source>
</reference>
<evidence type="ECO:0000313" key="2">
    <source>
        <dbReference type="EMBL" id="OJH38363.1"/>
    </source>
</evidence>
<gene>
    <name evidence="2" type="ORF">BON30_24840</name>
</gene>
<protein>
    <submittedName>
        <fullName evidence="2">Deaminase</fullName>
    </submittedName>
</protein>
<dbReference type="Pfam" id="PF01872">
    <property type="entry name" value="RibD_C"/>
    <property type="match status" value="1"/>
</dbReference>
<dbReference type="AlphaFoldDB" id="A0A1L9B832"/>
<reference evidence="2 3" key="2">
    <citation type="submission" date="2016-12" db="EMBL/GenBank/DDBJ databases">
        <title>Draft Genome Sequence of Cystobacter ferrugineus Strain Cbfe23.</title>
        <authorList>
            <person name="Akbar S."/>
            <person name="Dowd S.E."/>
            <person name="Stevens D.C."/>
        </authorList>
    </citation>
    <scope>NUCLEOTIDE SEQUENCE [LARGE SCALE GENOMIC DNA]</scope>
    <source>
        <strain evidence="2 3">Cbfe23</strain>
    </source>
</reference>
<dbReference type="GO" id="GO:0008703">
    <property type="term" value="F:5-amino-6-(5-phosphoribosylamino)uracil reductase activity"/>
    <property type="evidence" value="ECO:0007669"/>
    <property type="project" value="InterPro"/>
</dbReference>
<dbReference type="InterPro" id="IPR002734">
    <property type="entry name" value="RibDG_C"/>
</dbReference>
<dbReference type="Gene3D" id="3.40.430.10">
    <property type="entry name" value="Dihydrofolate Reductase, subunit A"/>
    <property type="match status" value="1"/>
</dbReference>
<dbReference type="PANTHER" id="PTHR38011">
    <property type="entry name" value="DIHYDROFOLATE REDUCTASE FAMILY PROTEIN (AFU_ORTHOLOGUE AFUA_8G06820)"/>
    <property type="match status" value="1"/>
</dbReference>
<comment type="caution">
    <text evidence="2">The sequence shown here is derived from an EMBL/GenBank/DDBJ whole genome shotgun (WGS) entry which is preliminary data.</text>
</comment>
<feature type="domain" description="Bacterial bifunctional deaminase-reductase C-terminal" evidence="1">
    <location>
        <begin position="7"/>
        <end position="191"/>
    </location>
</feature>
<keyword evidence="3" id="KW-1185">Reference proteome</keyword>
<dbReference type="Proteomes" id="UP000182229">
    <property type="component" value="Unassembled WGS sequence"/>
</dbReference>
<dbReference type="OrthoDB" id="2313602at2"/>
<dbReference type="RefSeq" id="WP_071900870.1">
    <property type="nucleotide sequence ID" value="NZ_MPIN01000006.1"/>
</dbReference>
<dbReference type="InterPro" id="IPR024072">
    <property type="entry name" value="DHFR-like_dom_sf"/>
</dbReference>
<proteinExistence type="predicted"/>
<dbReference type="STRING" id="83449.BON30_24840"/>
<evidence type="ECO:0000313" key="3">
    <source>
        <dbReference type="Proteomes" id="UP000182229"/>
    </source>
</evidence>
<dbReference type="SUPFAM" id="SSF53597">
    <property type="entry name" value="Dihydrofolate reductase-like"/>
    <property type="match status" value="1"/>
</dbReference>
<organism evidence="2 3">
    <name type="scientific">Cystobacter ferrugineus</name>
    <dbReference type="NCBI Taxonomy" id="83449"/>
    <lineage>
        <taxon>Bacteria</taxon>
        <taxon>Pseudomonadati</taxon>
        <taxon>Myxococcota</taxon>
        <taxon>Myxococcia</taxon>
        <taxon>Myxococcales</taxon>
        <taxon>Cystobacterineae</taxon>
        <taxon>Archangiaceae</taxon>
        <taxon>Cystobacter</taxon>
    </lineage>
</organism>
<sequence length="198" mass="21873">MQAQKRKLKYHVAMTLDGFIAREDDSTDFFPHLSPPDHVMDYLDDLASAYDTVVMGRSTYEFGLKAGVTDPYPSMETHVCSRSMKESPSPRVNLVREDVVGFVRELKSRPGQQKDMSRIVRAARLSVGKDIYLCGGGLLAKTLFDAGLIDEVIIKVNPVLLGSGKALAPRLSQLVGLELLGTQTYQSGVVVLHYSVKR</sequence>
<dbReference type="PANTHER" id="PTHR38011:SF11">
    <property type="entry name" value="2,5-DIAMINO-6-RIBOSYLAMINO-4(3H)-PYRIMIDINONE 5'-PHOSPHATE REDUCTASE"/>
    <property type="match status" value="1"/>
</dbReference>
<name>A0A1L9B832_9BACT</name>